<sequence length="53" mass="6215">MRICTSLFWNQYNIPELNCHSILNSSVSDGYNTVQILSKKKFLRQGITYFTIK</sequence>
<evidence type="ECO:0000313" key="2">
    <source>
        <dbReference type="WBParaSite" id="PEQ_0000746101-mRNA-1"/>
    </source>
</evidence>
<proteinExistence type="predicted"/>
<dbReference type="Proteomes" id="UP000887564">
    <property type="component" value="Unplaced"/>
</dbReference>
<name>A0A914RMD6_PAREQ</name>
<dbReference type="WBParaSite" id="PEQ_0000746101-mRNA-1">
    <property type="protein sequence ID" value="PEQ_0000746101-mRNA-1"/>
    <property type="gene ID" value="PEQ_0000746101"/>
</dbReference>
<organism evidence="1 2">
    <name type="scientific">Parascaris equorum</name>
    <name type="common">Equine roundworm</name>
    <dbReference type="NCBI Taxonomy" id="6256"/>
    <lineage>
        <taxon>Eukaryota</taxon>
        <taxon>Metazoa</taxon>
        <taxon>Ecdysozoa</taxon>
        <taxon>Nematoda</taxon>
        <taxon>Chromadorea</taxon>
        <taxon>Rhabditida</taxon>
        <taxon>Spirurina</taxon>
        <taxon>Ascaridomorpha</taxon>
        <taxon>Ascaridoidea</taxon>
        <taxon>Ascarididae</taxon>
        <taxon>Parascaris</taxon>
    </lineage>
</organism>
<evidence type="ECO:0000313" key="1">
    <source>
        <dbReference type="Proteomes" id="UP000887564"/>
    </source>
</evidence>
<accession>A0A914RMD6</accession>
<reference evidence="2" key="1">
    <citation type="submission" date="2022-11" db="UniProtKB">
        <authorList>
            <consortium name="WormBaseParasite"/>
        </authorList>
    </citation>
    <scope>IDENTIFICATION</scope>
</reference>
<keyword evidence="1" id="KW-1185">Reference proteome</keyword>
<protein>
    <submittedName>
        <fullName evidence="2">Uncharacterized protein</fullName>
    </submittedName>
</protein>
<dbReference type="AlphaFoldDB" id="A0A914RMD6"/>